<accession>A0ABQ6G762</accession>
<comment type="caution">
    <text evidence="1">The sequence shown here is derived from an EMBL/GenBank/DDBJ whole genome shotgun (WGS) entry which is preliminary data.</text>
</comment>
<protein>
    <submittedName>
        <fullName evidence="1">Uncharacterized protein</fullName>
    </submittedName>
</protein>
<evidence type="ECO:0000313" key="1">
    <source>
        <dbReference type="EMBL" id="GLX66819.1"/>
    </source>
</evidence>
<dbReference type="Proteomes" id="UP001157114">
    <property type="component" value="Unassembled WGS sequence"/>
</dbReference>
<sequence length="79" mass="8707">MSATGKYLNITPNIPNNTPRPVNPYILRWEMQLTLEQELRGSRNGTKQDHVVCFNGAAAVVHRISGLCGGSGQRSSQLR</sequence>
<evidence type="ECO:0000313" key="2">
    <source>
        <dbReference type="Proteomes" id="UP001157114"/>
    </source>
</evidence>
<gene>
    <name evidence="1" type="ORF">MU1_11630</name>
</gene>
<proteinExistence type="predicted"/>
<reference evidence="1 2" key="1">
    <citation type="submission" date="2023-03" db="EMBL/GenBank/DDBJ databases">
        <title>Draft genome sequence of the bacteria which degrade cell wall of Tricholomamatutake.</title>
        <authorList>
            <person name="Konishi Y."/>
            <person name="Fukuta Y."/>
            <person name="Shirasaka N."/>
        </authorList>
    </citation>
    <scope>NUCLEOTIDE SEQUENCE [LARGE SCALE GENOMIC DNA]</scope>
    <source>
        <strain evidence="2">mu1</strain>
    </source>
</reference>
<dbReference type="EMBL" id="BSSQ01000004">
    <property type="protein sequence ID" value="GLX66819.1"/>
    <property type="molecule type" value="Genomic_DNA"/>
</dbReference>
<name>A0ABQ6G762_9BACL</name>
<organism evidence="1 2">
    <name type="scientific">Paenibacillus glycanilyticus</name>
    <dbReference type="NCBI Taxonomy" id="126569"/>
    <lineage>
        <taxon>Bacteria</taxon>
        <taxon>Bacillati</taxon>
        <taxon>Bacillota</taxon>
        <taxon>Bacilli</taxon>
        <taxon>Bacillales</taxon>
        <taxon>Paenibacillaceae</taxon>
        <taxon>Paenibacillus</taxon>
    </lineage>
</organism>
<keyword evidence="2" id="KW-1185">Reference proteome</keyword>